<feature type="transmembrane region" description="Helical" evidence="1">
    <location>
        <begin position="139"/>
        <end position="162"/>
    </location>
</feature>
<feature type="transmembrane region" description="Helical" evidence="1">
    <location>
        <begin position="18"/>
        <end position="44"/>
    </location>
</feature>
<dbReference type="InParanoid" id="S8DYS5"/>
<feature type="transmembrane region" description="Helical" evidence="1">
    <location>
        <begin position="243"/>
        <end position="264"/>
    </location>
</feature>
<accession>S8DYS5</accession>
<feature type="transmembrane region" description="Helical" evidence="1">
    <location>
        <begin position="211"/>
        <end position="237"/>
    </location>
</feature>
<gene>
    <name evidence="2" type="ORF">FOMPIDRAFT_1127163</name>
</gene>
<feature type="transmembrane region" description="Helical" evidence="1">
    <location>
        <begin position="174"/>
        <end position="191"/>
    </location>
</feature>
<evidence type="ECO:0000256" key="1">
    <source>
        <dbReference type="SAM" id="Phobius"/>
    </source>
</evidence>
<reference evidence="2 3" key="1">
    <citation type="journal article" date="2012" name="Science">
        <title>The Paleozoic origin of enzymatic lignin decomposition reconstructed from 31 fungal genomes.</title>
        <authorList>
            <person name="Floudas D."/>
            <person name="Binder M."/>
            <person name="Riley R."/>
            <person name="Barry K."/>
            <person name="Blanchette R.A."/>
            <person name="Henrissat B."/>
            <person name="Martinez A.T."/>
            <person name="Otillar R."/>
            <person name="Spatafora J.W."/>
            <person name="Yadav J.S."/>
            <person name="Aerts A."/>
            <person name="Benoit I."/>
            <person name="Boyd A."/>
            <person name="Carlson A."/>
            <person name="Copeland A."/>
            <person name="Coutinho P.M."/>
            <person name="de Vries R.P."/>
            <person name="Ferreira P."/>
            <person name="Findley K."/>
            <person name="Foster B."/>
            <person name="Gaskell J."/>
            <person name="Glotzer D."/>
            <person name="Gorecki P."/>
            <person name="Heitman J."/>
            <person name="Hesse C."/>
            <person name="Hori C."/>
            <person name="Igarashi K."/>
            <person name="Jurgens J.A."/>
            <person name="Kallen N."/>
            <person name="Kersten P."/>
            <person name="Kohler A."/>
            <person name="Kuees U."/>
            <person name="Kumar T.K.A."/>
            <person name="Kuo A."/>
            <person name="LaButti K."/>
            <person name="Larrondo L.F."/>
            <person name="Lindquist E."/>
            <person name="Ling A."/>
            <person name="Lombard V."/>
            <person name="Lucas S."/>
            <person name="Lundell T."/>
            <person name="Martin R."/>
            <person name="McLaughlin D.J."/>
            <person name="Morgenstern I."/>
            <person name="Morin E."/>
            <person name="Murat C."/>
            <person name="Nagy L.G."/>
            <person name="Nolan M."/>
            <person name="Ohm R.A."/>
            <person name="Patyshakuliyeva A."/>
            <person name="Rokas A."/>
            <person name="Ruiz-Duenas F.J."/>
            <person name="Sabat G."/>
            <person name="Salamov A."/>
            <person name="Samejima M."/>
            <person name="Schmutz J."/>
            <person name="Slot J.C."/>
            <person name="St John F."/>
            <person name="Stenlid J."/>
            <person name="Sun H."/>
            <person name="Sun S."/>
            <person name="Syed K."/>
            <person name="Tsang A."/>
            <person name="Wiebenga A."/>
            <person name="Young D."/>
            <person name="Pisabarro A."/>
            <person name="Eastwood D.C."/>
            <person name="Martin F."/>
            <person name="Cullen D."/>
            <person name="Grigoriev I.V."/>
            <person name="Hibbett D.S."/>
        </authorList>
    </citation>
    <scope>NUCLEOTIDE SEQUENCE</scope>
    <source>
        <strain evidence="3">FP-58527</strain>
    </source>
</reference>
<protein>
    <submittedName>
        <fullName evidence="2">Uncharacterized protein</fullName>
    </submittedName>
</protein>
<dbReference type="AlphaFoldDB" id="S8DYS5"/>
<organism evidence="2 3">
    <name type="scientific">Fomitopsis schrenkii</name>
    <name type="common">Brown rot fungus</name>
    <dbReference type="NCBI Taxonomy" id="2126942"/>
    <lineage>
        <taxon>Eukaryota</taxon>
        <taxon>Fungi</taxon>
        <taxon>Dikarya</taxon>
        <taxon>Basidiomycota</taxon>
        <taxon>Agaricomycotina</taxon>
        <taxon>Agaricomycetes</taxon>
        <taxon>Polyporales</taxon>
        <taxon>Fomitopsis</taxon>
    </lineage>
</organism>
<dbReference type="HOGENOM" id="CLU_044614_3_3_1"/>
<sequence>MLSTVSEGTAPDILACNLVGICIQSVLCGMFNILSVVSVCLLRYRSTGEVHNGRPIAIIAPEFIGCGALLLTVTAHWVLNACRVFPVLRRSLGIEGSAEYLADTTQPLYAAQVSMMYISVILADAVLVFRLWVIWSRNWVVVAPPLCGLVLLMVCGIGGVYMTRANAQTTGTDGPWISIGLICTLCVNAYYSGMIAGRLLYANRAKRASALLTVCLSVSIEGVFCYTAWTTVFVATYEAGSTAKYICQACLPGAAGLACTLINVRMGLRRFRGPSRGAQGTTTWERAPQLTTWVPEWVSETCDDFEPQGSYSRNTGIEARDKG</sequence>
<keyword evidence="1" id="KW-0812">Transmembrane</keyword>
<keyword evidence="1" id="KW-1133">Transmembrane helix</keyword>
<dbReference type="OrthoDB" id="2756618at2759"/>
<evidence type="ECO:0000313" key="2">
    <source>
        <dbReference type="EMBL" id="EPS98176.1"/>
    </source>
</evidence>
<feature type="transmembrane region" description="Helical" evidence="1">
    <location>
        <begin position="109"/>
        <end position="132"/>
    </location>
</feature>
<proteinExistence type="predicted"/>
<dbReference type="EMBL" id="KE504168">
    <property type="protein sequence ID" value="EPS98176.1"/>
    <property type="molecule type" value="Genomic_DNA"/>
</dbReference>
<feature type="transmembrane region" description="Helical" evidence="1">
    <location>
        <begin position="56"/>
        <end position="79"/>
    </location>
</feature>
<dbReference type="Proteomes" id="UP000015241">
    <property type="component" value="Unassembled WGS sequence"/>
</dbReference>
<keyword evidence="1" id="KW-0472">Membrane</keyword>
<dbReference type="STRING" id="743788.S8DYS5"/>
<keyword evidence="3" id="KW-1185">Reference proteome</keyword>
<name>S8DYS5_FOMSC</name>
<evidence type="ECO:0000313" key="3">
    <source>
        <dbReference type="Proteomes" id="UP000015241"/>
    </source>
</evidence>